<comment type="caution">
    <text evidence="1">The sequence shown here is derived from an EMBL/GenBank/DDBJ whole genome shotgun (WGS) entry which is preliminary data.</text>
</comment>
<dbReference type="Proteomes" id="UP001056120">
    <property type="component" value="Linkage Group LG21"/>
</dbReference>
<protein>
    <submittedName>
        <fullName evidence="1">Uncharacterized protein</fullName>
    </submittedName>
</protein>
<accession>A0ACB9CA29</accession>
<evidence type="ECO:0000313" key="2">
    <source>
        <dbReference type="Proteomes" id="UP001056120"/>
    </source>
</evidence>
<reference evidence="1 2" key="2">
    <citation type="journal article" date="2022" name="Mol. Ecol. Resour.">
        <title>The genomes of chicory, endive, great burdock and yacon provide insights into Asteraceae paleo-polyploidization history and plant inulin production.</title>
        <authorList>
            <person name="Fan W."/>
            <person name="Wang S."/>
            <person name="Wang H."/>
            <person name="Wang A."/>
            <person name="Jiang F."/>
            <person name="Liu H."/>
            <person name="Zhao H."/>
            <person name="Xu D."/>
            <person name="Zhang Y."/>
        </authorList>
    </citation>
    <scope>NUCLEOTIDE SEQUENCE [LARGE SCALE GENOMIC DNA]</scope>
    <source>
        <strain evidence="2">cv. Yunnan</strain>
        <tissue evidence="1">Leaves</tissue>
    </source>
</reference>
<gene>
    <name evidence="1" type="ORF">L1987_62330</name>
</gene>
<sequence length="351" mass="39449">MVQCNDHADLYNQLWHECAGLTSKVPQIGDRVFYFPQGHFEMIKEYMKDTDDTTIPTYHVSSKILCKVVDVELKVFAEIVLLPDSEEDGRPTFRSVPQKIPASSFQKSLTISDASTHGGCGLPKFYVEKTFPPLDESLDQASQDLVAKDLHGATWHFRHIYRGNPKRHMLVNGWNKFASEKKLKACDTCIFIRGLGQNEIYVGIQRAVRMQKISIDLNGSAMRRGVLLGAFVAMETRSKFPVNYHPRMCGSPFKVSYDKVMEALKVNYLPEMGIEMLVDGGGDDLEHISKKLALLALTMSRDGKMGVKRVGKILIMLSDQILNGDALRFNGMLHQEVMCSLLGFPRGISDL</sequence>
<name>A0ACB9CA29_9ASTR</name>
<reference evidence="2" key="1">
    <citation type="journal article" date="2022" name="Mol. Ecol. Resour.">
        <title>The genomes of chicory, endive, great burdock and yacon provide insights into Asteraceae palaeo-polyploidization history and plant inulin production.</title>
        <authorList>
            <person name="Fan W."/>
            <person name="Wang S."/>
            <person name="Wang H."/>
            <person name="Wang A."/>
            <person name="Jiang F."/>
            <person name="Liu H."/>
            <person name="Zhao H."/>
            <person name="Xu D."/>
            <person name="Zhang Y."/>
        </authorList>
    </citation>
    <scope>NUCLEOTIDE SEQUENCE [LARGE SCALE GENOMIC DNA]</scope>
    <source>
        <strain evidence="2">cv. Yunnan</strain>
    </source>
</reference>
<organism evidence="1 2">
    <name type="scientific">Smallanthus sonchifolius</name>
    <dbReference type="NCBI Taxonomy" id="185202"/>
    <lineage>
        <taxon>Eukaryota</taxon>
        <taxon>Viridiplantae</taxon>
        <taxon>Streptophyta</taxon>
        <taxon>Embryophyta</taxon>
        <taxon>Tracheophyta</taxon>
        <taxon>Spermatophyta</taxon>
        <taxon>Magnoliopsida</taxon>
        <taxon>eudicotyledons</taxon>
        <taxon>Gunneridae</taxon>
        <taxon>Pentapetalae</taxon>
        <taxon>asterids</taxon>
        <taxon>campanulids</taxon>
        <taxon>Asterales</taxon>
        <taxon>Asteraceae</taxon>
        <taxon>Asteroideae</taxon>
        <taxon>Heliantheae alliance</taxon>
        <taxon>Millerieae</taxon>
        <taxon>Smallanthus</taxon>
    </lineage>
</organism>
<evidence type="ECO:0000313" key="1">
    <source>
        <dbReference type="EMBL" id="KAI3731147.1"/>
    </source>
</evidence>
<keyword evidence="2" id="KW-1185">Reference proteome</keyword>
<dbReference type="EMBL" id="CM042038">
    <property type="protein sequence ID" value="KAI3731147.1"/>
    <property type="molecule type" value="Genomic_DNA"/>
</dbReference>
<proteinExistence type="predicted"/>